<evidence type="ECO:0000256" key="3">
    <source>
        <dbReference type="ARBA" id="ARBA00022801"/>
    </source>
</evidence>
<keyword evidence="3 5" id="KW-0378">Hydrolase</keyword>
<reference evidence="8" key="1">
    <citation type="submission" date="2020-10" db="EMBL/GenBank/DDBJ databases">
        <authorList>
            <person name="Gilroy R."/>
        </authorList>
    </citation>
    <scope>NUCLEOTIDE SEQUENCE</scope>
    <source>
        <strain evidence="8">7293</strain>
    </source>
</reference>
<evidence type="ECO:0000256" key="1">
    <source>
        <dbReference type="ARBA" id="ARBA00009179"/>
    </source>
</evidence>
<dbReference type="Gene3D" id="3.30.750.44">
    <property type="match status" value="1"/>
</dbReference>
<protein>
    <submittedName>
        <fullName evidence="8">S41 family peptidase</fullName>
    </submittedName>
</protein>
<dbReference type="PANTHER" id="PTHR32060">
    <property type="entry name" value="TAIL-SPECIFIC PROTEASE"/>
    <property type="match status" value="1"/>
</dbReference>
<reference evidence="8" key="2">
    <citation type="journal article" date="2021" name="PeerJ">
        <title>Extensive microbial diversity within the chicken gut microbiome revealed by metagenomics and culture.</title>
        <authorList>
            <person name="Gilroy R."/>
            <person name="Ravi A."/>
            <person name="Getino M."/>
            <person name="Pursley I."/>
            <person name="Horton D.L."/>
            <person name="Alikhan N.F."/>
            <person name="Baker D."/>
            <person name="Gharbi K."/>
            <person name="Hall N."/>
            <person name="Watson M."/>
            <person name="Adriaenssens E.M."/>
            <person name="Foster-Nyarko E."/>
            <person name="Jarju S."/>
            <person name="Secka A."/>
            <person name="Antonio M."/>
            <person name="Oren A."/>
            <person name="Chaudhuri R.R."/>
            <person name="La Ragione R."/>
            <person name="Hildebrand F."/>
            <person name="Pallen M.J."/>
        </authorList>
    </citation>
    <scope>NUCLEOTIDE SEQUENCE</scope>
    <source>
        <strain evidence="8">7293</strain>
    </source>
</reference>
<dbReference type="PANTHER" id="PTHR32060:SF30">
    <property type="entry name" value="CARBOXY-TERMINAL PROCESSING PROTEASE CTPA"/>
    <property type="match status" value="1"/>
</dbReference>
<gene>
    <name evidence="8" type="ORF">IAA97_06260</name>
</gene>
<dbReference type="InterPro" id="IPR001478">
    <property type="entry name" value="PDZ"/>
</dbReference>
<dbReference type="SUPFAM" id="SSF50156">
    <property type="entry name" value="PDZ domain-like"/>
    <property type="match status" value="1"/>
</dbReference>
<dbReference type="PROSITE" id="PS50106">
    <property type="entry name" value="PDZ"/>
    <property type="match status" value="1"/>
</dbReference>
<feature type="chain" id="PRO_5039577807" evidence="6">
    <location>
        <begin position="20"/>
        <end position="481"/>
    </location>
</feature>
<dbReference type="SUPFAM" id="SSF52096">
    <property type="entry name" value="ClpP/crotonase"/>
    <property type="match status" value="1"/>
</dbReference>
<keyword evidence="4 5" id="KW-0720">Serine protease</keyword>
<dbReference type="InterPro" id="IPR005151">
    <property type="entry name" value="Tail-specific_protease"/>
</dbReference>
<evidence type="ECO:0000313" key="9">
    <source>
        <dbReference type="Proteomes" id="UP000823615"/>
    </source>
</evidence>
<proteinExistence type="inferred from homology"/>
<dbReference type="Proteomes" id="UP000823615">
    <property type="component" value="Unassembled WGS sequence"/>
</dbReference>
<dbReference type="GO" id="GO:0007165">
    <property type="term" value="P:signal transduction"/>
    <property type="evidence" value="ECO:0007669"/>
    <property type="project" value="TreeGrafter"/>
</dbReference>
<sequence length="481" mass="52918">MKKTVAVFILFSALFAINAAGMSEYTPMITVQPSNLQAEETKAQARSISQILYSLGNLYSYLDNNFLYDIDTESIETGLITAMIDSLGDQYSYYIPPESALDFEENTEGEYVGIGTYLTKMNPAHADPDDPESWMVIIASPFPGGPADRAGLRPRDMISAINGENVASMTATEASDMMKGHIGDDITLTVHRGSAVFDITLQPEVVTTPSTVSGMLTDDIGYIAIYTFSLTTGTSFINDIEKLLSAGAEKLIIDLRNNGGGTVQSALEIADLFLSSGEMLETKYKPASGRSETIIYADQDILIPEDIPLLLIVNGGTASSSEILTGALKDNGRAIVLGSQTFGKGISQEIRPYRGGFIQITTGHFYTPSGNDIHEVGITPDILVEEPEYTDEEMEAFEAFMEEDRFSSYIEEYPEYTKENIENFAKENNSSGVPEDLLRILIRNEYLYTMDYDERPVADIWFDPYITAALEDMDESIPSET</sequence>
<evidence type="ECO:0000256" key="6">
    <source>
        <dbReference type="SAM" id="SignalP"/>
    </source>
</evidence>
<comment type="caution">
    <text evidence="8">The sequence shown here is derived from an EMBL/GenBank/DDBJ whole genome shotgun (WGS) entry which is preliminary data.</text>
</comment>
<dbReference type="InterPro" id="IPR036034">
    <property type="entry name" value="PDZ_sf"/>
</dbReference>
<feature type="domain" description="PDZ" evidence="7">
    <location>
        <begin position="100"/>
        <end position="179"/>
    </location>
</feature>
<dbReference type="NCBIfam" id="TIGR00225">
    <property type="entry name" value="prc"/>
    <property type="match status" value="1"/>
</dbReference>
<evidence type="ECO:0000256" key="4">
    <source>
        <dbReference type="ARBA" id="ARBA00022825"/>
    </source>
</evidence>
<dbReference type="GO" id="GO:0030288">
    <property type="term" value="C:outer membrane-bounded periplasmic space"/>
    <property type="evidence" value="ECO:0007669"/>
    <property type="project" value="TreeGrafter"/>
</dbReference>
<keyword evidence="2 5" id="KW-0645">Protease</keyword>
<evidence type="ECO:0000313" key="8">
    <source>
        <dbReference type="EMBL" id="MBO8436565.1"/>
    </source>
</evidence>
<dbReference type="CDD" id="cd06782">
    <property type="entry name" value="cpPDZ_CPP-like"/>
    <property type="match status" value="1"/>
</dbReference>
<keyword evidence="6" id="KW-0732">Signal</keyword>
<dbReference type="CDD" id="cd07560">
    <property type="entry name" value="Peptidase_S41_CPP"/>
    <property type="match status" value="1"/>
</dbReference>
<dbReference type="SMART" id="SM00245">
    <property type="entry name" value="TSPc"/>
    <property type="match status" value="1"/>
</dbReference>
<evidence type="ECO:0000259" key="7">
    <source>
        <dbReference type="PROSITE" id="PS50106"/>
    </source>
</evidence>
<dbReference type="AlphaFoldDB" id="A0A9D9H2E1"/>
<dbReference type="Pfam" id="PF17820">
    <property type="entry name" value="PDZ_6"/>
    <property type="match status" value="1"/>
</dbReference>
<dbReference type="InterPro" id="IPR029045">
    <property type="entry name" value="ClpP/crotonase-like_dom_sf"/>
</dbReference>
<evidence type="ECO:0000256" key="5">
    <source>
        <dbReference type="RuleBase" id="RU004404"/>
    </source>
</evidence>
<comment type="similarity">
    <text evidence="1 5">Belongs to the peptidase S41A family.</text>
</comment>
<dbReference type="Gene3D" id="2.30.42.10">
    <property type="match status" value="1"/>
</dbReference>
<dbReference type="SMART" id="SM00228">
    <property type="entry name" value="PDZ"/>
    <property type="match status" value="1"/>
</dbReference>
<organism evidence="8 9">
    <name type="scientific">Candidatus Ornithospirochaeta stercoripullorum</name>
    <dbReference type="NCBI Taxonomy" id="2840899"/>
    <lineage>
        <taxon>Bacteria</taxon>
        <taxon>Pseudomonadati</taxon>
        <taxon>Spirochaetota</taxon>
        <taxon>Spirochaetia</taxon>
        <taxon>Spirochaetales</taxon>
        <taxon>Spirochaetaceae</taxon>
        <taxon>Spirochaetaceae incertae sedis</taxon>
        <taxon>Candidatus Ornithospirochaeta</taxon>
    </lineage>
</organism>
<dbReference type="GO" id="GO:0004175">
    <property type="term" value="F:endopeptidase activity"/>
    <property type="evidence" value="ECO:0007669"/>
    <property type="project" value="TreeGrafter"/>
</dbReference>
<dbReference type="Pfam" id="PF03572">
    <property type="entry name" value="Peptidase_S41"/>
    <property type="match status" value="1"/>
</dbReference>
<accession>A0A9D9H2E1</accession>
<dbReference type="GO" id="GO:0006508">
    <property type="term" value="P:proteolysis"/>
    <property type="evidence" value="ECO:0007669"/>
    <property type="project" value="UniProtKB-KW"/>
</dbReference>
<name>A0A9D9H2E1_9SPIO</name>
<feature type="signal peptide" evidence="6">
    <location>
        <begin position="1"/>
        <end position="19"/>
    </location>
</feature>
<dbReference type="EMBL" id="JADIMT010000070">
    <property type="protein sequence ID" value="MBO8436565.1"/>
    <property type="molecule type" value="Genomic_DNA"/>
</dbReference>
<dbReference type="Gene3D" id="3.90.226.10">
    <property type="entry name" value="2-enoyl-CoA Hydratase, Chain A, domain 1"/>
    <property type="match status" value="1"/>
</dbReference>
<dbReference type="GO" id="GO:0008236">
    <property type="term" value="F:serine-type peptidase activity"/>
    <property type="evidence" value="ECO:0007669"/>
    <property type="project" value="UniProtKB-KW"/>
</dbReference>
<dbReference type="InterPro" id="IPR041489">
    <property type="entry name" value="PDZ_6"/>
</dbReference>
<dbReference type="InterPro" id="IPR004447">
    <property type="entry name" value="Peptidase_S41A"/>
</dbReference>
<evidence type="ECO:0000256" key="2">
    <source>
        <dbReference type="ARBA" id="ARBA00022670"/>
    </source>
</evidence>